<protein>
    <submittedName>
        <fullName evidence="1">Uncharacterized protein</fullName>
    </submittedName>
</protein>
<gene>
    <name evidence="1" type="ORF">FALBO_79</name>
</gene>
<dbReference type="PANTHER" id="PTHR38797">
    <property type="entry name" value="NUCLEAR PORE COMPLEX PROTEIN NUP85-RELATED"/>
    <property type="match status" value="1"/>
</dbReference>
<keyword evidence="2" id="KW-1185">Reference proteome</keyword>
<dbReference type="InterPro" id="IPR022085">
    <property type="entry name" value="OpdG"/>
</dbReference>
<dbReference type="InterPro" id="IPR053204">
    <property type="entry name" value="Oxopyrrolidines_Biosynth-assoc"/>
</dbReference>
<dbReference type="Pfam" id="PF12311">
    <property type="entry name" value="DUF3632"/>
    <property type="match status" value="1"/>
</dbReference>
<dbReference type="AlphaFoldDB" id="A0A8H4PJ65"/>
<organism evidence="1 2">
    <name type="scientific">Fusarium albosuccineum</name>
    <dbReference type="NCBI Taxonomy" id="1237068"/>
    <lineage>
        <taxon>Eukaryota</taxon>
        <taxon>Fungi</taxon>
        <taxon>Dikarya</taxon>
        <taxon>Ascomycota</taxon>
        <taxon>Pezizomycotina</taxon>
        <taxon>Sordariomycetes</taxon>
        <taxon>Hypocreomycetidae</taxon>
        <taxon>Hypocreales</taxon>
        <taxon>Nectriaceae</taxon>
        <taxon>Fusarium</taxon>
        <taxon>Fusarium decemcellulare species complex</taxon>
    </lineage>
</organism>
<proteinExistence type="predicted"/>
<accession>A0A8H4PJ65</accession>
<dbReference type="PANTHER" id="PTHR38797:SF4">
    <property type="entry name" value="NUCLEAR PORE COMPLEX PROTEIN NUP85"/>
    <property type="match status" value="1"/>
</dbReference>
<evidence type="ECO:0000313" key="2">
    <source>
        <dbReference type="Proteomes" id="UP000554235"/>
    </source>
</evidence>
<dbReference type="OrthoDB" id="5152448at2759"/>
<name>A0A8H4PJ65_9HYPO</name>
<dbReference type="EMBL" id="JAADYS010000008">
    <property type="protein sequence ID" value="KAF4473021.1"/>
    <property type="molecule type" value="Genomic_DNA"/>
</dbReference>
<sequence>MQSPTHPDTETAGRNSLCDLELIRRRSLSEQETDILNAFNHAIHPATSETSKEAAQWLDESCPPLAQEEEANDYLWNVWDIMLEVARSPGVTSEIHMRLISVAEDIRLCAKGEFNVWGSQQRVWKDLPFLPMVMDLLLRDPALYDEEVTPEKAEIWQNINNFGARCLKAGVSGPYAQAMDALGAALEEEQTDMTESKLKIAYPWIAHGSRALVWWTRDNIGYRDVPVEDTANYVEGGPLYHGPQTMCLRRWGFWLDRFEHFGKEESGLSEEARRIALEAARTMRAVEASIGSTLLSR</sequence>
<dbReference type="Proteomes" id="UP000554235">
    <property type="component" value="Unassembled WGS sequence"/>
</dbReference>
<reference evidence="1 2" key="1">
    <citation type="submission" date="2020-01" db="EMBL/GenBank/DDBJ databases">
        <title>Identification and distribution of gene clusters putatively required for synthesis of sphingolipid metabolism inhibitors in phylogenetically diverse species of the filamentous fungus Fusarium.</title>
        <authorList>
            <person name="Kim H.-S."/>
            <person name="Busman M."/>
            <person name="Brown D.W."/>
            <person name="Divon H."/>
            <person name="Uhlig S."/>
            <person name="Proctor R.H."/>
        </authorList>
    </citation>
    <scope>NUCLEOTIDE SEQUENCE [LARGE SCALE GENOMIC DNA]</scope>
    <source>
        <strain evidence="1 2">NRRL 20459</strain>
    </source>
</reference>
<evidence type="ECO:0000313" key="1">
    <source>
        <dbReference type="EMBL" id="KAF4473021.1"/>
    </source>
</evidence>
<comment type="caution">
    <text evidence="1">The sequence shown here is derived from an EMBL/GenBank/DDBJ whole genome shotgun (WGS) entry which is preliminary data.</text>
</comment>